<feature type="compositionally biased region" description="Basic and acidic residues" evidence="1">
    <location>
        <begin position="1"/>
        <end position="11"/>
    </location>
</feature>
<evidence type="ECO:0000313" key="3">
    <source>
        <dbReference type="EMBL" id="GII54202.1"/>
    </source>
</evidence>
<reference evidence="3" key="1">
    <citation type="submission" date="2021-01" db="EMBL/GenBank/DDBJ databases">
        <title>Whole genome shotgun sequence of Planotetraspora thailandica NBRC 104271.</title>
        <authorList>
            <person name="Komaki H."/>
            <person name="Tamura T."/>
        </authorList>
    </citation>
    <scope>NUCLEOTIDE SEQUENCE</scope>
    <source>
        <strain evidence="3">NBRC 104271</strain>
    </source>
</reference>
<dbReference type="EMBL" id="BOOR01000016">
    <property type="protein sequence ID" value="GII54202.1"/>
    <property type="molecule type" value="Genomic_DNA"/>
</dbReference>
<accession>A0A8J3XTC4</accession>
<keyword evidence="2" id="KW-1133">Transmembrane helix</keyword>
<keyword evidence="4" id="KW-1185">Reference proteome</keyword>
<dbReference type="Proteomes" id="UP000605992">
    <property type="component" value="Unassembled WGS sequence"/>
</dbReference>
<evidence type="ECO:0000313" key="4">
    <source>
        <dbReference type="Proteomes" id="UP000605992"/>
    </source>
</evidence>
<evidence type="ECO:0000256" key="1">
    <source>
        <dbReference type="SAM" id="MobiDB-lite"/>
    </source>
</evidence>
<sequence length="77" mass="8324">MAQLDQRERTTRPAPASSSRPARRRGLTWLVVVVSVAILLTGLLLPNVPLITAGLVLAAVAGHLLDPQNARGHRRTR</sequence>
<keyword evidence="2" id="KW-0812">Transmembrane</keyword>
<protein>
    <recommendedName>
        <fullName evidence="5">DUF3040 domain-containing protein</fullName>
    </recommendedName>
</protein>
<dbReference type="AlphaFoldDB" id="A0A8J3XTC4"/>
<keyword evidence="2" id="KW-0472">Membrane</keyword>
<feature type="transmembrane region" description="Helical" evidence="2">
    <location>
        <begin position="50"/>
        <end position="67"/>
    </location>
</feature>
<name>A0A8J3XTC4_9ACTN</name>
<evidence type="ECO:0008006" key="5">
    <source>
        <dbReference type="Google" id="ProtNLM"/>
    </source>
</evidence>
<gene>
    <name evidence="3" type="ORF">Pth03_25910</name>
</gene>
<feature type="transmembrane region" description="Helical" evidence="2">
    <location>
        <begin position="27"/>
        <end position="44"/>
    </location>
</feature>
<dbReference type="RefSeq" id="WP_203944446.1">
    <property type="nucleotide sequence ID" value="NZ_BOOR01000016.1"/>
</dbReference>
<comment type="caution">
    <text evidence="3">The sequence shown here is derived from an EMBL/GenBank/DDBJ whole genome shotgun (WGS) entry which is preliminary data.</text>
</comment>
<proteinExistence type="predicted"/>
<feature type="region of interest" description="Disordered" evidence="1">
    <location>
        <begin position="1"/>
        <end position="23"/>
    </location>
</feature>
<evidence type="ECO:0000256" key="2">
    <source>
        <dbReference type="SAM" id="Phobius"/>
    </source>
</evidence>
<organism evidence="3 4">
    <name type="scientific">Planotetraspora thailandica</name>
    <dbReference type="NCBI Taxonomy" id="487172"/>
    <lineage>
        <taxon>Bacteria</taxon>
        <taxon>Bacillati</taxon>
        <taxon>Actinomycetota</taxon>
        <taxon>Actinomycetes</taxon>
        <taxon>Streptosporangiales</taxon>
        <taxon>Streptosporangiaceae</taxon>
        <taxon>Planotetraspora</taxon>
    </lineage>
</organism>